<feature type="transmembrane region" description="Helical" evidence="6">
    <location>
        <begin position="290"/>
        <end position="311"/>
    </location>
</feature>
<evidence type="ECO:0000256" key="5">
    <source>
        <dbReference type="ARBA" id="ARBA00023136"/>
    </source>
</evidence>
<dbReference type="AlphaFoldDB" id="A0A563E1C0"/>
<sequence>MTNHSVPPTSQQRDALDRAFGTLRSLGIARPHGGRWFAGVSAGLAERFGLDPLIVRAAFILGACLFGAAVPIYLIAWMLLPDDEGQIMVERAVREGHGPSVSLSILLAFVIINGFWIFGSWGSWGLGLGSVIVIGLVVWAIASGRMDTGSSGEGTDFAERLRTGWRATGWGVQSTGNRAAQAGASYRTGDGRIDLTKHDAWAGDWGAAPVAPVAPQAWTRPPRPPRRPRLGLAGVLIVGVALISGAVAVLVLNNMARSDDAVQVGLAVATGVVGLGLLIGGLLGRRGGLLALIGIPLAAASLLSLAVPSGLPWSGATGNRVWMPTSVAAGHQHSFALVAGDGTLVLTRVDKSASAGETLTTRVNVGNLKVVVPQNLTVHFTVRVDVGTVHLPQSVLAKTGDGSNPSGTGIKRSFTLGSGPSDLTVDARVGVGDLTVESR</sequence>
<comment type="caution">
    <text evidence="8">The sequence shown here is derived from an EMBL/GenBank/DDBJ whole genome shotgun (WGS) entry which is preliminary data.</text>
</comment>
<reference evidence="8 9" key="1">
    <citation type="submission" date="2019-05" db="EMBL/GenBank/DDBJ databases">
        <authorList>
            <person name="Lee S.D."/>
        </authorList>
    </citation>
    <scope>NUCLEOTIDE SEQUENCE [LARGE SCALE GENOMIC DNA]</scope>
    <source>
        <strain evidence="8 9">C5-26</strain>
    </source>
</reference>
<feature type="transmembrane region" description="Helical" evidence="6">
    <location>
        <begin position="124"/>
        <end position="142"/>
    </location>
</feature>
<proteinExistence type="predicted"/>
<dbReference type="OrthoDB" id="7359894at2"/>
<dbReference type="Proteomes" id="UP000320244">
    <property type="component" value="Unassembled WGS sequence"/>
</dbReference>
<comment type="subcellular location">
    <subcellularLocation>
        <location evidence="1">Cell membrane</location>
        <topology evidence="1">Single-pass membrane protein</topology>
    </subcellularLocation>
</comment>
<feature type="domain" description="Phage shock protein PspC N-terminal" evidence="7">
    <location>
        <begin position="29"/>
        <end position="82"/>
    </location>
</feature>
<feature type="transmembrane region" description="Helical" evidence="6">
    <location>
        <begin position="264"/>
        <end position="283"/>
    </location>
</feature>
<keyword evidence="3 6" id="KW-0812">Transmembrane</keyword>
<dbReference type="EMBL" id="VCQV01000015">
    <property type="protein sequence ID" value="TWP35972.1"/>
    <property type="molecule type" value="Genomic_DNA"/>
</dbReference>
<evidence type="ECO:0000313" key="9">
    <source>
        <dbReference type="Proteomes" id="UP000320244"/>
    </source>
</evidence>
<dbReference type="RefSeq" id="WP_146317034.1">
    <property type="nucleotide sequence ID" value="NZ_VCQV01000015.1"/>
</dbReference>
<keyword evidence="2" id="KW-1003">Cell membrane</keyword>
<name>A0A563E1C0_9MICO</name>
<organism evidence="8 9">
    <name type="scientific">Leekyejoonella antrihumi</name>
    <dbReference type="NCBI Taxonomy" id="1660198"/>
    <lineage>
        <taxon>Bacteria</taxon>
        <taxon>Bacillati</taxon>
        <taxon>Actinomycetota</taxon>
        <taxon>Actinomycetes</taxon>
        <taxon>Micrococcales</taxon>
        <taxon>Dermacoccaceae</taxon>
        <taxon>Leekyejoonella</taxon>
    </lineage>
</organism>
<feature type="transmembrane region" description="Helical" evidence="6">
    <location>
        <begin position="230"/>
        <end position="252"/>
    </location>
</feature>
<keyword evidence="5 6" id="KW-0472">Membrane</keyword>
<feature type="transmembrane region" description="Helical" evidence="6">
    <location>
        <begin position="53"/>
        <end position="80"/>
    </location>
</feature>
<dbReference type="InterPro" id="IPR007168">
    <property type="entry name" value="Phageshock_PspC_N"/>
</dbReference>
<evidence type="ECO:0000256" key="1">
    <source>
        <dbReference type="ARBA" id="ARBA00004162"/>
    </source>
</evidence>
<evidence type="ECO:0000256" key="4">
    <source>
        <dbReference type="ARBA" id="ARBA00022989"/>
    </source>
</evidence>
<keyword evidence="9" id="KW-1185">Reference proteome</keyword>
<evidence type="ECO:0000256" key="6">
    <source>
        <dbReference type="SAM" id="Phobius"/>
    </source>
</evidence>
<gene>
    <name evidence="8" type="ORF">FGL98_12120</name>
</gene>
<accession>A0A563E1C0</accession>
<dbReference type="GO" id="GO:0005886">
    <property type="term" value="C:plasma membrane"/>
    <property type="evidence" value="ECO:0007669"/>
    <property type="project" value="UniProtKB-SubCell"/>
</dbReference>
<evidence type="ECO:0000259" key="7">
    <source>
        <dbReference type="Pfam" id="PF04024"/>
    </source>
</evidence>
<evidence type="ECO:0000256" key="3">
    <source>
        <dbReference type="ARBA" id="ARBA00022692"/>
    </source>
</evidence>
<dbReference type="PANTHER" id="PTHR33885">
    <property type="entry name" value="PHAGE SHOCK PROTEIN C"/>
    <property type="match status" value="1"/>
</dbReference>
<dbReference type="Pfam" id="PF04024">
    <property type="entry name" value="PspC"/>
    <property type="match status" value="1"/>
</dbReference>
<evidence type="ECO:0000256" key="2">
    <source>
        <dbReference type="ARBA" id="ARBA00022475"/>
    </source>
</evidence>
<protein>
    <submittedName>
        <fullName evidence="8">PspC domain-containing protein</fullName>
    </submittedName>
</protein>
<keyword evidence="4 6" id="KW-1133">Transmembrane helix</keyword>
<evidence type="ECO:0000313" key="8">
    <source>
        <dbReference type="EMBL" id="TWP35972.1"/>
    </source>
</evidence>
<dbReference type="InterPro" id="IPR052027">
    <property type="entry name" value="PspC"/>
</dbReference>
<feature type="transmembrane region" description="Helical" evidence="6">
    <location>
        <begin position="101"/>
        <end position="118"/>
    </location>
</feature>
<reference evidence="8 9" key="2">
    <citation type="submission" date="2019-08" db="EMBL/GenBank/DDBJ databases">
        <title>Jejuicoccus antrihumi gen. nov., sp. nov., a new member of the family Dermacoccaceae isolated from a cave.</title>
        <authorList>
            <person name="Schumann P."/>
            <person name="Kim I.S."/>
        </authorList>
    </citation>
    <scope>NUCLEOTIDE SEQUENCE [LARGE SCALE GENOMIC DNA]</scope>
    <source>
        <strain evidence="8 9">C5-26</strain>
    </source>
</reference>
<dbReference type="PANTHER" id="PTHR33885:SF3">
    <property type="entry name" value="PHAGE SHOCK PROTEIN C"/>
    <property type="match status" value="1"/>
</dbReference>